<gene>
    <name evidence="2" type="ORF">GPECTOR_253g634</name>
</gene>
<keyword evidence="3" id="KW-1185">Reference proteome</keyword>
<feature type="region of interest" description="Disordered" evidence="1">
    <location>
        <begin position="591"/>
        <end position="621"/>
    </location>
</feature>
<dbReference type="PROSITE" id="PS50096">
    <property type="entry name" value="IQ"/>
    <property type="match status" value="1"/>
</dbReference>
<proteinExistence type="predicted"/>
<sequence>MACLEEALDGADGSEVWKTQLLMLATKVAYVSSAQAGRLLAWLRYRSERADAAAMLLSACPDLHRAPWALATHARFGPDDMAELLQELSLAPLLPLRNRVVNGWDSCCSGHIRLDLSRQSHRLLAVMLVQIYLSSANIPTAGILDMHFVNVRPRTHVEYVGRGLGRERRQAPTYLLGKSPPDTARGSASTTSPGAGLNTMVPAGSGRVAGGSGMNASAGSGGASGAGGGGLYGTGSGAGTGFRRATFGSGTAAALPPPAVGASVVALESMRMAATFLSQSLALNAVVGKKNWWQPYHTAWEGLYLECLLRLGLPHNHPYLAGWRNAVAMWKGQYRAFSAKLHDAIRARHASYLPGTQRNSGEGESEGADGGRRGAGKKGVVRKDAKRGGKRGGGNTDGDDGLPDTPTSPTGKKPSAAAAVASAATVTTSASAGGRKAAGGAAKRGGKRGEPESAPGGGAVDGPTGRLLSVTEMRARQLAPAMIDLACGVSLSCFTVLHLLRLLPDLELRVKVLVAVWPAIWDRGNVVDLILDLDHPVALPPPPPPMHGSGVSKKSPAALARASVAAAAAGMQHGGVEGLLPLTESVTHKGLTERSGTSTGGLSAPHSPGPTTARGPGPHTAGYLPAGAGALAGRTLHLHLGAIDQLQAMASICRFADRCYRSTGLQVVTGLACDGVAQYVEEAANLPGGVWELILRRTVLCLDRPEYGTVSIQLGGITADAQRAVAALTIQAVWRGHRVRQQQYAEAVVAAGSSRWRRVVGCMRLLRRLAVMRTLAADLDISRAQGEMERGYLRMLYGPNAA</sequence>
<protein>
    <submittedName>
        <fullName evidence="2">Uncharacterized protein</fullName>
    </submittedName>
</protein>
<evidence type="ECO:0000313" key="2">
    <source>
        <dbReference type="EMBL" id="KXZ41880.1"/>
    </source>
</evidence>
<dbReference type="STRING" id="33097.A0A150FXX8"/>
<dbReference type="Pfam" id="PF00612">
    <property type="entry name" value="IQ"/>
    <property type="match status" value="1"/>
</dbReference>
<comment type="caution">
    <text evidence="2">The sequence shown here is derived from an EMBL/GenBank/DDBJ whole genome shotgun (WGS) entry which is preliminary data.</text>
</comment>
<name>A0A150FXX8_GONPE</name>
<dbReference type="CDD" id="cd23767">
    <property type="entry name" value="IQCD"/>
    <property type="match status" value="1"/>
</dbReference>
<feature type="region of interest" description="Disordered" evidence="1">
    <location>
        <begin position="352"/>
        <end position="465"/>
    </location>
</feature>
<feature type="region of interest" description="Disordered" evidence="1">
    <location>
        <begin position="170"/>
        <end position="203"/>
    </location>
</feature>
<dbReference type="InterPro" id="IPR000048">
    <property type="entry name" value="IQ_motif_EF-hand-BS"/>
</dbReference>
<organism evidence="2 3">
    <name type="scientific">Gonium pectorale</name>
    <name type="common">Green alga</name>
    <dbReference type="NCBI Taxonomy" id="33097"/>
    <lineage>
        <taxon>Eukaryota</taxon>
        <taxon>Viridiplantae</taxon>
        <taxon>Chlorophyta</taxon>
        <taxon>core chlorophytes</taxon>
        <taxon>Chlorophyceae</taxon>
        <taxon>CS clade</taxon>
        <taxon>Chlamydomonadales</taxon>
        <taxon>Volvocaceae</taxon>
        <taxon>Gonium</taxon>
    </lineage>
</organism>
<dbReference type="Proteomes" id="UP000075714">
    <property type="component" value="Unassembled WGS sequence"/>
</dbReference>
<dbReference type="AlphaFoldDB" id="A0A150FXX8"/>
<feature type="compositionally biased region" description="Low complexity" evidence="1">
    <location>
        <begin position="415"/>
        <end position="441"/>
    </location>
</feature>
<reference evidence="3" key="1">
    <citation type="journal article" date="2016" name="Nat. Commun.">
        <title>The Gonium pectorale genome demonstrates co-option of cell cycle regulation during the evolution of multicellularity.</title>
        <authorList>
            <person name="Hanschen E.R."/>
            <person name="Marriage T.N."/>
            <person name="Ferris P.J."/>
            <person name="Hamaji T."/>
            <person name="Toyoda A."/>
            <person name="Fujiyama A."/>
            <person name="Neme R."/>
            <person name="Noguchi H."/>
            <person name="Minakuchi Y."/>
            <person name="Suzuki M."/>
            <person name="Kawai-Toyooka H."/>
            <person name="Smith D.R."/>
            <person name="Sparks H."/>
            <person name="Anderson J."/>
            <person name="Bakaric R."/>
            <person name="Luria V."/>
            <person name="Karger A."/>
            <person name="Kirschner M.W."/>
            <person name="Durand P.M."/>
            <person name="Michod R.E."/>
            <person name="Nozaki H."/>
            <person name="Olson B.J."/>
        </authorList>
    </citation>
    <scope>NUCLEOTIDE SEQUENCE [LARGE SCALE GENOMIC DNA]</scope>
    <source>
        <strain evidence="3">NIES-2863</strain>
    </source>
</reference>
<dbReference type="EMBL" id="LSYV01000252">
    <property type="protein sequence ID" value="KXZ41880.1"/>
    <property type="molecule type" value="Genomic_DNA"/>
</dbReference>
<accession>A0A150FXX8</accession>
<dbReference type="OrthoDB" id="543841at2759"/>
<evidence type="ECO:0000256" key="1">
    <source>
        <dbReference type="SAM" id="MobiDB-lite"/>
    </source>
</evidence>
<evidence type="ECO:0000313" key="3">
    <source>
        <dbReference type="Proteomes" id="UP000075714"/>
    </source>
</evidence>